<evidence type="ECO:0008006" key="16">
    <source>
        <dbReference type="Google" id="ProtNLM"/>
    </source>
</evidence>
<organism evidence="14 15">
    <name type="scientific">Gopherus evgoodei</name>
    <name type="common">Goodes thornscrub tortoise</name>
    <dbReference type="NCBI Taxonomy" id="1825980"/>
    <lineage>
        <taxon>Eukaryota</taxon>
        <taxon>Metazoa</taxon>
        <taxon>Chordata</taxon>
        <taxon>Craniata</taxon>
        <taxon>Vertebrata</taxon>
        <taxon>Euteleostomi</taxon>
        <taxon>Archelosauria</taxon>
        <taxon>Testudinata</taxon>
        <taxon>Testudines</taxon>
        <taxon>Cryptodira</taxon>
        <taxon>Durocryptodira</taxon>
        <taxon>Testudinoidea</taxon>
        <taxon>Testudinidae</taxon>
        <taxon>Gopherus</taxon>
    </lineage>
</organism>
<keyword evidence="15" id="KW-1185">Reference proteome</keyword>
<dbReference type="PROSITE" id="PS01207">
    <property type="entry name" value="GLYPICAN"/>
    <property type="match status" value="1"/>
</dbReference>
<dbReference type="InterPro" id="IPR019803">
    <property type="entry name" value="Glypican_CS"/>
</dbReference>
<evidence type="ECO:0000313" key="15">
    <source>
        <dbReference type="Proteomes" id="UP000694390"/>
    </source>
</evidence>
<dbReference type="GeneTree" id="ENSGT01050000244955"/>
<keyword evidence="6 12" id="KW-0654">Proteoglycan</keyword>
<evidence type="ECO:0000256" key="12">
    <source>
        <dbReference type="RuleBase" id="RU003519"/>
    </source>
</evidence>
<dbReference type="GO" id="GO:0009986">
    <property type="term" value="C:cell surface"/>
    <property type="evidence" value="ECO:0007669"/>
    <property type="project" value="TreeGrafter"/>
</dbReference>
<keyword evidence="3" id="KW-1003">Cell membrane</keyword>
<comment type="subcellular location">
    <subcellularLocation>
        <location evidence="1 12">Cell membrane</location>
        <topology evidence="1 12">Lipid-anchor</topology>
        <topology evidence="1 12">GPI-anchor</topology>
    </subcellularLocation>
</comment>
<evidence type="ECO:0000256" key="11">
    <source>
        <dbReference type="RuleBase" id="RU003518"/>
    </source>
</evidence>
<reference evidence="14" key="2">
    <citation type="submission" date="2025-08" db="UniProtKB">
        <authorList>
            <consortium name="Ensembl"/>
        </authorList>
    </citation>
    <scope>IDENTIFICATION</scope>
</reference>
<keyword evidence="10 12" id="KW-0449">Lipoprotein</keyword>
<dbReference type="Pfam" id="PF01153">
    <property type="entry name" value="Glypican"/>
    <property type="match status" value="2"/>
</dbReference>
<dbReference type="OrthoDB" id="6380619at2759"/>
<evidence type="ECO:0000313" key="14">
    <source>
        <dbReference type="Ensembl" id="ENSGEVP00005026336.1"/>
    </source>
</evidence>
<feature type="chain" id="PRO_5034668757" description="Glypican 5" evidence="13">
    <location>
        <begin position="16"/>
        <end position="464"/>
    </location>
</feature>
<evidence type="ECO:0000256" key="5">
    <source>
        <dbReference type="ARBA" id="ARBA00022729"/>
    </source>
</evidence>
<dbReference type="AlphaFoldDB" id="A0A8C4YJ30"/>
<accession>A0A8C4YJ30</accession>
<proteinExistence type="inferred from homology"/>
<dbReference type="GO" id="GO:0098552">
    <property type="term" value="C:side of membrane"/>
    <property type="evidence" value="ECO:0007669"/>
    <property type="project" value="UniProtKB-KW"/>
</dbReference>
<dbReference type="InterPro" id="IPR001863">
    <property type="entry name" value="Glypican"/>
</dbReference>
<dbReference type="GO" id="GO:0016477">
    <property type="term" value="P:cell migration"/>
    <property type="evidence" value="ECO:0007669"/>
    <property type="project" value="TreeGrafter"/>
</dbReference>
<evidence type="ECO:0000256" key="3">
    <source>
        <dbReference type="ARBA" id="ARBA00022475"/>
    </source>
</evidence>
<keyword evidence="9 12" id="KW-0357">Heparan sulfate</keyword>
<reference evidence="14" key="3">
    <citation type="submission" date="2025-09" db="UniProtKB">
        <authorList>
            <consortium name="Ensembl"/>
        </authorList>
    </citation>
    <scope>IDENTIFICATION</scope>
</reference>
<evidence type="ECO:0000256" key="7">
    <source>
        <dbReference type="ARBA" id="ARBA00023136"/>
    </source>
</evidence>
<evidence type="ECO:0000256" key="1">
    <source>
        <dbReference type="ARBA" id="ARBA00004609"/>
    </source>
</evidence>
<keyword evidence="4 12" id="KW-0336">GPI-anchor</keyword>
<evidence type="ECO:0000256" key="6">
    <source>
        <dbReference type="ARBA" id="ARBA00022974"/>
    </source>
</evidence>
<evidence type="ECO:0000256" key="8">
    <source>
        <dbReference type="ARBA" id="ARBA00023180"/>
    </source>
</evidence>
<evidence type="ECO:0000256" key="9">
    <source>
        <dbReference type="ARBA" id="ARBA00023207"/>
    </source>
</evidence>
<dbReference type="GO" id="GO:0005886">
    <property type="term" value="C:plasma membrane"/>
    <property type="evidence" value="ECO:0007669"/>
    <property type="project" value="UniProtKB-SubCell"/>
</dbReference>
<evidence type="ECO:0000256" key="10">
    <source>
        <dbReference type="ARBA" id="ARBA00023288"/>
    </source>
</evidence>
<reference evidence="14" key="1">
    <citation type="submission" date="2019-06" db="EMBL/GenBank/DDBJ databases">
        <title>G10K-VGP Goodes thornscrub tortoise genome, primary haplotype.</title>
        <authorList>
            <person name="Murphy B."/>
            <person name="Edwards T."/>
            <person name="Rhie A."/>
            <person name="Koren S."/>
            <person name="Phillippy A."/>
            <person name="Fedrigo O."/>
            <person name="Haase B."/>
            <person name="Mountcastle J."/>
            <person name="Lewin H."/>
            <person name="Damas J."/>
            <person name="Howe K."/>
            <person name="Formenti G."/>
            <person name="Myers G."/>
            <person name="Durbin R."/>
            <person name="Jarvis E.D."/>
        </authorList>
    </citation>
    <scope>NUCLEOTIDE SEQUENCE [LARGE SCALE GENOMIC DNA]</scope>
</reference>
<evidence type="ECO:0000256" key="13">
    <source>
        <dbReference type="SAM" id="SignalP"/>
    </source>
</evidence>
<protein>
    <recommendedName>
        <fullName evidence="16">Glypican 5</fullName>
    </recommendedName>
</protein>
<name>A0A8C4YJ30_9SAUR</name>
<evidence type="ECO:0000256" key="2">
    <source>
        <dbReference type="ARBA" id="ARBA00010260"/>
    </source>
</evidence>
<keyword evidence="7 12" id="KW-0472">Membrane</keyword>
<sequence>MHFLLLLWCMYLESSFNFFHFWFCFCFPKESDLQICQHRALTCCTKKMEESYQTAVRRERTQNIQALNFELKYMIVGHITAFQEAFESLLRFAENHTTSLFETAYRAMAKEAAEPVKELFTDLSLYILGAETTVENAVLRFFDSLFPLVYSRLINPGIIDLSEEYTECLRLTRQDINPFGRYSKEVVTELSKSLWASRMLNQALNMGIEVINTTEHAALTKECSRALVKMQYCPHCQGLTLIRPCVGYCLNVMRGCLASVSELDTQWREYISTLEYLTNEMAGSHDLELALLGIRNSINEAILHAQLNGPQLSATVKREAKPSPDNTVEFISYMKRSRTFYASIAERLCDGDLVMRDSSTCWNGEDVVESYTSRVVSNGLKAQINNPELKVKGLDPLISHLIDKLHHFNQQIHFPIRMGGLGSREFLSPDKKYIYYIDIHTVYVLNKQFNTVHSCDDREAWLRW</sequence>
<dbReference type="GO" id="GO:0090263">
    <property type="term" value="P:positive regulation of canonical Wnt signaling pathway"/>
    <property type="evidence" value="ECO:0007669"/>
    <property type="project" value="TreeGrafter"/>
</dbReference>
<dbReference type="GO" id="GO:0005576">
    <property type="term" value="C:extracellular region"/>
    <property type="evidence" value="ECO:0007669"/>
    <property type="project" value="TreeGrafter"/>
</dbReference>
<dbReference type="Proteomes" id="UP000694390">
    <property type="component" value="Chromosome 9"/>
</dbReference>
<keyword evidence="5 13" id="KW-0732">Signal</keyword>
<evidence type="ECO:0000256" key="4">
    <source>
        <dbReference type="ARBA" id="ARBA00022622"/>
    </source>
</evidence>
<dbReference type="Ensembl" id="ENSGEVT00005027709.1">
    <property type="protein sequence ID" value="ENSGEVP00005026336.1"/>
    <property type="gene ID" value="ENSGEVG00005018692.1"/>
</dbReference>
<keyword evidence="8" id="KW-0325">Glycoprotein</keyword>
<dbReference type="PANTHER" id="PTHR10822">
    <property type="entry name" value="GLYPICAN"/>
    <property type="match status" value="1"/>
</dbReference>
<comment type="similarity">
    <text evidence="2 11">Belongs to the glypican family.</text>
</comment>
<comment type="function">
    <text evidence="12">Cell surface proteoglycan.</text>
</comment>
<dbReference type="GO" id="GO:1905475">
    <property type="term" value="P:regulation of protein localization to membrane"/>
    <property type="evidence" value="ECO:0007669"/>
    <property type="project" value="TreeGrafter"/>
</dbReference>
<feature type="signal peptide" evidence="13">
    <location>
        <begin position="1"/>
        <end position="15"/>
    </location>
</feature>
<dbReference type="PANTHER" id="PTHR10822:SF19">
    <property type="entry name" value="GLYPICAN-5"/>
    <property type="match status" value="1"/>
</dbReference>